<dbReference type="PANTHER" id="PTHR24366:SF96">
    <property type="entry name" value="LEUCINE RICH REPEAT CONTAINING 53"/>
    <property type="match status" value="1"/>
</dbReference>
<dbReference type="AlphaFoldDB" id="A0A087TB32"/>
<proteinExistence type="predicted"/>
<evidence type="ECO:0000313" key="5">
    <source>
        <dbReference type="Proteomes" id="UP000054359"/>
    </source>
</evidence>
<evidence type="ECO:0000256" key="2">
    <source>
        <dbReference type="ARBA" id="ARBA00022737"/>
    </source>
</evidence>
<dbReference type="EMBL" id="KK114387">
    <property type="protein sequence ID" value="KFM62321.1"/>
    <property type="molecule type" value="Genomic_DNA"/>
</dbReference>
<dbReference type="SUPFAM" id="SSF52058">
    <property type="entry name" value="L domain-like"/>
    <property type="match status" value="1"/>
</dbReference>
<name>A0A087TB32_STEMI</name>
<keyword evidence="3" id="KW-0732">Signal</keyword>
<keyword evidence="1" id="KW-0433">Leucine-rich repeat</keyword>
<keyword evidence="2" id="KW-0677">Repeat</keyword>
<accession>A0A087TB32</accession>
<feature type="chain" id="PRO_5001829508" evidence="3">
    <location>
        <begin position="20"/>
        <end position="304"/>
    </location>
</feature>
<evidence type="ECO:0000256" key="3">
    <source>
        <dbReference type="SAM" id="SignalP"/>
    </source>
</evidence>
<gene>
    <name evidence="4" type="ORF">X975_20972</name>
</gene>
<evidence type="ECO:0000313" key="4">
    <source>
        <dbReference type="EMBL" id="KFM62321.1"/>
    </source>
</evidence>
<sequence length="304" mass="34848">MEIRFILILLCSGLIKCYAFYTDAILHKENRCEFYFKDGNFEEFSFYLTRNFAKTLSGCLNLLPHPTVFVMFQNYNLPAFPDGSFTNLEYLDKFHLKVAGGSKIQLLSAQIPGYSVFENLTAKSIIFDINDVPILVGWKWNVLENLNPSRHEGMQFNAVRSKLLYLHSDFRKIAKNNLIAIRILKCQLKWIGEGAFATFSSLRTLELRDNLIESIDRSHLPISAANLRVLDLGKNRLAHISEDLFRGLPVAEVYLDGNNILAIEIERLRKLNKISVSIIMNEPNLTMKYLTDQESEIASSRDVD</sequence>
<evidence type="ECO:0000256" key="1">
    <source>
        <dbReference type="ARBA" id="ARBA00022614"/>
    </source>
</evidence>
<reference evidence="4 5" key="1">
    <citation type="submission" date="2013-11" db="EMBL/GenBank/DDBJ databases">
        <title>Genome sequencing of Stegodyphus mimosarum.</title>
        <authorList>
            <person name="Bechsgaard J."/>
        </authorList>
    </citation>
    <scope>NUCLEOTIDE SEQUENCE [LARGE SCALE GENOMIC DNA]</scope>
</reference>
<feature type="non-terminal residue" evidence="4">
    <location>
        <position position="304"/>
    </location>
</feature>
<dbReference type="OrthoDB" id="676979at2759"/>
<keyword evidence="5" id="KW-1185">Reference proteome</keyword>
<dbReference type="PROSITE" id="PS51450">
    <property type="entry name" value="LRR"/>
    <property type="match status" value="2"/>
</dbReference>
<dbReference type="Proteomes" id="UP000054359">
    <property type="component" value="Unassembled WGS sequence"/>
</dbReference>
<dbReference type="InterPro" id="IPR032675">
    <property type="entry name" value="LRR_dom_sf"/>
</dbReference>
<dbReference type="InterPro" id="IPR001611">
    <property type="entry name" value="Leu-rich_rpt"/>
</dbReference>
<dbReference type="Gene3D" id="3.80.10.10">
    <property type="entry name" value="Ribonuclease Inhibitor"/>
    <property type="match status" value="1"/>
</dbReference>
<feature type="signal peptide" evidence="3">
    <location>
        <begin position="1"/>
        <end position="19"/>
    </location>
</feature>
<organism evidence="4 5">
    <name type="scientific">Stegodyphus mimosarum</name>
    <name type="common">African social velvet spider</name>
    <dbReference type="NCBI Taxonomy" id="407821"/>
    <lineage>
        <taxon>Eukaryota</taxon>
        <taxon>Metazoa</taxon>
        <taxon>Ecdysozoa</taxon>
        <taxon>Arthropoda</taxon>
        <taxon>Chelicerata</taxon>
        <taxon>Arachnida</taxon>
        <taxon>Araneae</taxon>
        <taxon>Araneomorphae</taxon>
        <taxon>Entelegynae</taxon>
        <taxon>Eresoidea</taxon>
        <taxon>Eresidae</taxon>
        <taxon>Stegodyphus</taxon>
    </lineage>
</organism>
<protein>
    <submittedName>
        <fullName evidence="4">Uncharacterized protein</fullName>
    </submittedName>
</protein>
<dbReference type="PANTHER" id="PTHR24366">
    <property type="entry name" value="IG(IMMUNOGLOBULIN) AND LRR(LEUCINE RICH REPEAT) DOMAINS"/>
    <property type="match status" value="1"/>
</dbReference>